<feature type="transmembrane region" description="Helical" evidence="7">
    <location>
        <begin position="439"/>
        <end position="456"/>
    </location>
</feature>
<gene>
    <name evidence="11" type="ORF">HMPREF2132_00100</name>
</gene>
<protein>
    <submittedName>
        <fullName evidence="11">Mechanosensitive ion channel protein</fullName>
    </submittedName>
</protein>
<proteinExistence type="inferred from homology"/>
<feature type="transmembrane region" description="Helical" evidence="7">
    <location>
        <begin position="354"/>
        <end position="372"/>
    </location>
</feature>
<evidence type="ECO:0000259" key="9">
    <source>
        <dbReference type="Pfam" id="PF00924"/>
    </source>
</evidence>
<dbReference type="InterPro" id="IPR045275">
    <property type="entry name" value="MscS_archaea/bacteria_type"/>
</dbReference>
<dbReference type="EMBL" id="JRNJ01000001">
    <property type="protein sequence ID" value="KGF31236.1"/>
    <property type="molecule type" value="Genomic_DNA"/>
</dbReference>
<dbReference type="InterPro" id="IPR010920">
    <property type="entry name" value="LSM_dom_sf"/>
</dbReference>
<dbReference type="SUPFAM" id="SSF82861">
    <property type="entry name" value="Mechanosensitive channel protein MscS (YggB), transmembrane region"/>
    <property type="match status" value="1"/>
</dbReference>
<dbReference type="GO" id="GO:0005886">
    <property type="term" value="C:plasma membrane"/>
    <property type="evidence" value="ECO:0007669"/>
    <property type="project" value="UniProtKB-SubCell"/>
</dbReference>
<dbReference type="PANTHER" id="PTHR30221:SF1">
    <property type="entry name" value="SMALL-CONDUCTANCE MECHANOSENSITIVE CHANNEL"/>
    <property type="match status" value="1"/>
</dbReference>
<evidence type="ECO:0000256" key="2">
    <source>
        <dbReference type="ARBA" id="ARBA00008017"/>
    </source>
</evidence>
<evidence type="ECO:0000256" key="1">
    <source>
        <dbReference type="ARBA" id="ARBA00004651"/>
    </source>
</evidence>
<keyword evidence="3" id="KW-1003">Cell membrane</keyword>
<keyword evidence="8" id="KW-0732">Signal</keyword>
<dbReference type="Gene3D" id="3.30.70.100">
    <property type="match status" value="1"/>
</dbReference>
<comment type="caution">
    <text evidence="11">The sequence shown here is derived from an EMBL/GenBank/DDBJ whole genome shotgun (WGS) entry which is preliminary data.</text>
</comment>
<dbReference type="GO" id="GO:0008381">
    <property type="term" value="F:mechanosensitive monoatomic ion channel activity"/>
    <property type="evidence" value="ECO:0007669"/>
    <property type="project" value="InterPro"/>
</dbReference>
<feature type="transmembrane region" description="Helical" evidence="7">
    <location>
        <begin position="378"/>
        <end position="399"/>
    </location>
</feature>
<evidence type="ECO:0000313" key="11">
    <source>
        <dbReference type="EMBL" id="KGF31236.1"/>
    </source>
</evidence>
<feature type="signal peptide" evidence="8">
    <location>
        <begin position="1"/>
        <end position="21"/>
    </location>
</feature>
<evidence type="ECO:0000256" key="4">
    <source>
        <dbReference type="ARBA" id="ARBA00022692"/>
    </source>
</evidence>
<keyword evidence="5 7" id="KW-1133">Transmembrane helix</keyword>
<dbReference type="InterPro" id="IPR023408">
    <property type="entry name" value="MscS_beta-dom_sf"/>
</dbReference>
<dbReference type="RefSeq" id="WP_036867738.1">
    <property type="nucleotide sequence ID" value="NZ_JRNJ01000001.1"/>
</dbReference>
<evidence type="ECO:0000256" key="7">
    <source>
        <dbReference type="SAM" id="Phobius"/>
    </source>
</evidence>
<dbReference type="InterPro" id="IPR011066">
    <property type="entry name" value="MscS_channel_C_sf"/>
</dbReference>
<feature type="transmembrane region" description="Helical" evidence="7">
    <location>
        <begin position="528"/>
        <end position="546"/>
    </location>
</feature>
<dbReference type="Pfam" id="PF00924">
    <property type="entry name" value="MS_channel_2nd"/>
    <property type="match status" value="1"/>
</dbReference>
<sequence length="788" mass="91105">MPKKIFFITFLLFLITVPTHAVLQEDSLKNSLSVLRHELINQHLEETKQLNRSKIINEQVMTQLKEIGEKSAQVSLMLYSQKTDNIFDLTYACHQATELWKDFQTKTRPFHDLITQSNEEIARYDSLINVLSTMYTFGMTTKMKTERNVCLTLATSIRRMLQERNDSYQEYIQYYQYSQQQLQALDSYAQKRYEEIQSSIFTNSGENYFKYLRSAPYMIKNMSSSISEKYTPQSVVQSQWDVKWLIALFSMILIYGVVAILINYLSIRFLVTKLMKTNRFEQQNSAFLAKRTCIIMVTSVMTFSLIIIIIRILSPSNFVHMACSLLLEYTWLLAVIFASLLFRVNGAQTHNTYRIYYPLILVGFSVITFRIVMLPSSIVTLLFPPLMLIIASWQSRVMYKYYKLIPKYDLYLAYFSLAVFLFSLVSSTIGYTMLAVQGIIWWMMQLACVQTIAFLHDYLDQYRERHNTRTLPVNKGWFIHLISNVFIPSALVLSFIFAIYWATDVFNLSDMTWKIFRTDFINSDKFKISVYSITISVILWFVFRYLNQTIRDAIKLYLDKNDPTTAAARSTMYINVLQVIVWGAWLLTILSIFEISSTWLVVVSGGLSTGIGFAMKDILENIYYGISLMAGRIKIGDYIVCDGIRGRVSSISYTSTMLEALDGSVIAFQNSQLFTKNYKNMTKNHGYELDILEVGIAYGSNINEVKKILVDAITALGITYTEKSVQVMLKSFDDSCVTLKVLVWVNVFTQGSDDSAIMECIYETLEKNGIEIPFPQREITIKHQTIEE</sequence>
<evidence type="ECO:0000256" key="6">
    <source>
        <dbReference type="ARBA" id="ARBA00023136"/>
    </source>
</evidence>
<dbReference type="PANTHER" id="PTHR30221">
    <property type="entry name" value="SMALL-CONDUCTANCE MECHANOSENSITIVE CHANNEL"/>
    <property type="match status" value="1"/>
</dbReference>
<accession>A0AAW3FIG5</accession>
<dbReference type="SUPFAM" id="SSF82689">
    <property type="entry name" value="Mechanosensitive channel protein MscS (YggB), C-terminal domain"/>
    <property type="match status" value="1"/>
</dbReference>
<evidence type="ECO:0000259" key="10">
    <source>
        <dbReference type="Pfam" id="PF21082"/>
    </source>
</evidence>
<feature type="transmembrane region" description="Helical" evidence="7">
    <location>
        <begin position="477"/>
        <end position="502"/>
    </location>
</feature>
<dbReference type="Pfam" id="PF21082">
    <property type="entry name" value="MS_channel_3rd"/>
    <property type="match status" value="1"/>
</dbReference>
<feature type="transmembrane region" description="Helical" evidence="7">
    <location>
        <begin position="411"/>
        <end position="433"/>
    </location>
</feature>
<feature type="transmembrane region" description="Helical" evidence="7">
    <location>
        <begin position="319"/>
        <end position="342"/>
    </location>
</feature>
<feature type="domain" description="Mechanosensitive ion channel MscS C-terminal" evidence="10">
    <location>
        <begin position="692"/>
        <end position="772"/>
    </location>
</feature>
<feature type="domain" description="Mechanosensitive ion channel MscS" evidence="9">
    <location>
        <begin position="617"/>
        <end position="683"/>
    </location>
</feature>
<name>A0AAW3FIG5_9BACT</name>
<evidence type="ECO:0000256" key="8">
    <source>
        <dbReference type="SAM" id="SignalP"/>
    </source>
</evidence>
<comment type="subcellular location">
    <subcellularLocation>
        <location evidence="1">Cell membrane</location>
        <topology evidence="1">Multi-pass membrane protein</topology>
    </subcellularLocation>
</comment>
<feature type="chain" id="PRO_5043878975" evidence="8">
    <location>
        <begin position="22"/>
        <end position="788"/>
    </location>
</feature>
<reference evidence="11 12" key="1">
    <citation type="submission" date="2014-07" db="EMBL/GenBank/DDBJ databases">
        <authorList>
            <person name="McCorrison J."/>
            <person name="Sanka R."/>
            <person name="Torralba M."/>
            <person name="Gillis M."/>
            <person name="Haft D.H."/>
            <person name="Methe B."/>
            <person name="Sutton G."/>
            <person name="Nelson K.E."/>
        </authorList>
    </citation>
    <scope>NUCLEOTIDE SEQUENCE [LARGE SCALE GENOMIC DNA]</scope>
    <source>
        <strain evidence="11 12">DNF00424</strain>
    </source>
</reference>
<dbReference type="Proteomes" id="UP000029533">
    <property type="component" value="Unassembled WGS sequence"/>
</dbReference>
<dbReference type="InterPro" id="IPR011014">
    <property type="entry name" value="MscS_channel_TM-2"/>
</dbReference>
<evidence type="ECO:0000313" key="12">
    <source>
        <dbReference type="Proteomes" id="UP000029533"/>
    </source>
</evidence>
<dbReference type="SUPFAM" id="SSF50182">
    <property type="entry name" value="Sm-like ribonucleoproteins"/>
    <property type="match status" value="1"/>
</dbReference>
<comment type="similarity">
    <text evidence="2">Belongs to the MscS (TC 1.A.23) family.</text>
</comment>
<dbReference type="Gene3D" id="2.30.30.60">
    <property type="match status" value="1"/>
</dbReference>
<organism evidence="11 12">
    <name type="scientific">Prevotella histicola JCM 15637 = DNF00424</name>
    <dbReference type="NCBI Taxonomy" id="1236504"/>
    <lineage>
        <taxon>Bacteria</taxon>
        <taxon>Pseudomonadati</taxon>
        <taxon>Bacteroidota</taxon>
        <taxon>Bacteroidia</taxon>
        <taxon>Bacteroidales</taxon>
        <taxon>Prevotellaceae</taxon>
        <taxon>Prevotella</taxon>
    </lineage>
</organism>
<keyword evidence="6 7" id="KW-0472">Membrane</keyword>
<evidence type="ECO:0000256" key="3">
    <source>
        <dbReference type="ARBA" id="ARBA00022475"/>
    </source>
</evidence>
<dbReference type="InterPro" id="IPR006685">
    <property type="entry name" value="MscS_channel_2nd"/>
</dbReference>
<feature type="transmembrane region" description="Helical" evidence="7">
    <location>
        <begin position="292"/>
        <end position="313"/>
    </location>
</feature>
<feature type="transmembrane region" description="Helical" evidence="7">
    <location>
        <begin position="572"/>
        <end position="593"/>
    </location>
</feature>
<dbReference type="Gene3D" id="1.10.287.1260">
    <property type="match status" value="1"/>
</dbReference>
<evidence type="ECO:0000256" key="5">
    <source>
        <dbReference type="ARBA" id="ARBA00022989"/>
    </source>
</evidence>
<dbReference type="AlphaFoldDB" id="A0AAW3FIG5"/>
<dbReference type="InterPro" id="IPR049278">
    <property type="entry name" value="MS_channel_C"/>
</dbReference>
<keyword evidence="4 7" id="KW-0812">Transmembrane</keyword>
<feature type="transmembrane region" description="Helical" evidence="7">
    <location>
        <begin position="244"/>
        <end position="271"/>
    </location>
</feature>